<evidence type="ECO:0000256" key="5">
    <source>
        <dbReference type="ARBA" id="ARBA00022597"/>
    </source>
</evidence>
<dbReference type="CDD" id="cd17471">
    <property type="entry name" value="MFS_Set"/>
    <property type="match status" value="1"/>
</dbReference>
<evidence type="ECO:0000256" key="4">
    <source>
        <dbReference type="ARBA" id="ARBA00022475"/>
    </source>
</evidence>
<keyword evidence="7 9" id="KW-1133">Transmembrane helix</keyword>
<keyword evidence="8 9" id="KW-0472">Membrane</keyword>
<dbReference type="Pfam" id="PF07690">
    <property type="entry name" value="MFS_1"/>
    <property type="match status" value="1"/>
</dbReference>
<feature type="domain" description="Major facilitator superfamily (MFS) profile" evidence="10">
    <location>
        <begin position="219"/>
        <end position="399"/>
    </location>
</feature>
<feature type="transmembrane region" description="Helical" evidence="9">
    <location>
        <begin position="285"/>
        <end position="302"/>
    </location>
</feature>
<comment type="caution">
    <text evidence="11">The sequence shown here is derived from an EMBL/GenBank/DDBJ whole genome shotgun (WGS) entry which is preliminary data.</text>
</comment>
<dbReference type="EMBL" id="VMKJ01000029">
    <property type="protein sequence ID" value="TVO34713.1"/>
    <property type="molecule type" value="Genomic_DNA"/>
</dbReference>
<feature type="transmembrane region" description="Helical" evidence="9">
    <location>
        <begin position="308"/>
        <end position="331"/>
    </location>
</feature>
<evidence type="ECO:0000256" key="2">
    <source>
        <dbReference type="ARBA" id="ARBA00006523"/>
    </source>
</evidence>
<evidence type="ECO:0000313" key="11">
    <source>
        <dbReference type="EMBL" id="TVO34713.1"/>
    </source>
</evidence>
<evidence type="ECO:0000256" key="8">
    <source>
        <dbReference type="ARBA" id="ARBA00023136"/>
    </source>
</evidence>
<feature type="transmembrane region" description="Helical" evidence="9">
    <location>
        <begin position="49"/>
        <end position="73"/>
    </location>
</feature>
<evidence type="ECO:0000256" key="6">
    <source>
        <dbReference type="ARBA" id="ARBA00022692"/>
    </source>
</evidence>
<evidence type="ECO:0000256" key="7">
    <source>
        <dbReference type="ARBA" id="ARBA00022989"/>
    </source>
</evidence>
<feature type="transmembrane region" description="Helical" evidence="9">
    <location>
        <begin position="343"/>
        <end position="364"/>
    </location>
</feature>
<keyword evidence="3" id="KW-0813">Transport</keyword>
<dbReference type="AlphaFoldDB" id="A0A557P201"/>
<dbReference type="InterPro" id="IPR020846">
    <property type="entry name" value="MFS_dom"/>
</dbReference>
<sequence>MKKMFYSLFPGNQPDQTSVSLLFTCFFVGIAGAFTMPTMSLFISEEVGARPFLIGVFFMVMTISGVLVSQVIGWWSDQGVDRKKLILICNIMGAIGFIVFAFNRNYWVLLATSAIFVSTTSASIPQVFALAREILDRKTHTSETFSSLLRAQISLGWVIGPPIAFFIATGIGFTQLFLLAASMFIILCLVAHFTLPQIEPTPKNNQFDPSDSIWRDKNILLLALSFVFMYCANNMYIISMPLYITHEMDLDSSAAGLMMGTAAFIEIPIMLLSGRYALRFGKKNIISAAVLAGSLFYIGIIVNTSYIGFVLLQFLNGIFIGVTAALGISYFQDLKPKKMGQITTLYSNAIKTGGVLGGVFAGIIADIYSFQAVFWASLILTALAFLTILKVQDGGKKSL</sequence>
<feature type="transmembrane region" description="Helical" evidence="9">
    <location>
        <begin position="256"/>
        <end position="278"/>
    </location>
</feature>
<dbReference type="PANTHER" id="PTHR23535">
    <property type="entry name" value="SUGAR EFFLUX TRANSPORTER A-RELATED"/>
    <property type="match status" value="1"/>
</dbReference>
<gene>
    <name evidence="11" type="ORF">FOF44_12995</name>
</gene>
<feature type="transmembrane region" description="Helical" evidence="9">
    <location>
        <begin position="21"/>
        <end position="43"/>
    </location>
</feature>
<feature type="transmembrane region" description="Helical" evidence="9">
    <location>
        <begin position="370"/>
        <end position="389"/>
    </location>
</feature>
<feature type="transmembrane region" description="Helical" evidence="9">
    <location>
        <begin position="108"/>
        <end position="131"/>
    </location>
</feature>
<accession>A0A557P201</accession>
<feature type="transmembrane region" description="Helical" evidence="9">
    <location>
        <begin position="219"/>
        <end position="244"/>
    </location>
</feature>
<comment type="subcellular location">
    <subcellularLocation>
        <location evidence="1">Cell membrane</location>
        <topology evidence="1">Multi-pass membrane protein</topology>
    </subcellularLocation>
</comment>
<evidence type="ECO:0000313" key="12">
    <source>
        <dbReference type="Proteomes" id="UP000319828"/>
    </source>
</evidence>
<dbReference type="GO" id="GO:0022857">
    <property type="term" value="F:transmembrane transporter activity"/>
    <property type="evidence" value="ECO:0007669"/>
    <property type="project" value="InterPro"/>
</dbReference>
<keyword evidence="4" id="KW-1003">Cell membrane</keyword>
<feature type="transmembrane region" description="Helical" evidence="9">
    <location>
        <begin position="152"/>
        <end position="171"/>
    </location>
</feature>
<keyword evidence="5" id="KW-0762">Sugar transport</keyword>
<dbReference type="Gene3D" id="1.20.1250.20">
    <property type="entry name" value="MFS general substrate transporter like domains"/>
    <property type="match status" value="2"/>
</dbReference>
<proteinExistence type="inferred from homology"/>
<dbReference type="GO" id="GO:0005886">
    <property type="term" value="C:plasma membrane"/>
    <property type="evidence" value="ECO:0007669"/>
    <property type="project" value="UniProtKB-SubCell"/>
</dbReference>
<evidence type="ECO:0000256" key="9">
    <source>
        <dbReference type="SAM" id="Phobius"/>
    </source>
</evidence>
<reference evidence="11 12" key="1">
    <citation type="submission" date="2019-07" db="EMBL/GenBank/DDBJ databases">
        <title>The draft genome sequence of Vibrio algivorus M1486.</title>
        <authorList>
            <person name="Meng X."/>
        </authorList>
    </citation>
    <scope>NUCLEOTIDE SEQUENCE [LARGE SCALE GENOMIC DNA]</scope>
    <source>
        <strain evidence="11 12">M1486</strain>
    </source>
</reference>
<dbReference type="OrthoDB" id="7337792at2"/>
<feature type="transmembrane region" description="Helical" evidence="9">
    <location>
        <begin position="85"/>
        <end position="102"/>
    </location>
</feature>
<comment type="similarity">
    <text evidence="2">Belongs to the major facilitator superfamily. Set transporter family.</text>
</comment>
<dbReference type="RefSeq" id="WP_144388668.1">
    <property type="nucleotide sequence ID" value="NZ_CANNCB010000025.1"/>
</dbReference>
<organism evidence="11 12">
    <name type="scientific">Vibrio algivorus</name>
    <dbReference type="NCBI Taxonomy" id="1667024"/>
    <lineage>
        <taxon>Bacteria</taxon>
        <taxon>Pseudomonadati</taxon>
        <taxon>Pseudomonadota</taxon>
        <taxon>Gammaproteobacteria</taxon>
        <taxon>Vibrionales</taxon>
        <taxon>Vibrionaceae</taxon>
        <taxon>Vibrio</taxon>
    </lineage>
</organism>
<dbReference type="InterPro" id="IPR036259">
    <property type="entry name" value="MFS_trans_sf"/>
</dbReference>
<dbReference type="PROSITE" id="PS50850">
    <property type="entry name" value="MFS"/>
    <property type="match status" value="1"/>
</dbReference>
<dbReference type="Proteomes" id="UP000319828">
    <property type="component" value="Unassembled WGS sequence"/>
</dbReference>
<protein>
    <submittedName>
        <fullName evidence="11">MFS transporter</fullName>
    </submittedName>
</protein>
<keyword evidence="6 9" id="KW-0812">Transmembrane</keyword>
<dbReference type="SUPFAM" id="SSF103473">
    <property type="entry name" value="MFS general substrate transporter"/>
    <property type="match status" value="1"/>
</dbReference>
<evidence type="ECO:0000256" key="1">
    <source>
        <dbReference type="ARBA" id="ARBA00004651"/>
    </source>
</evidence>
<feature type="transmembrane region" description="Helical" evidence="9">
    <location>
        <begin position="177"/>
        <end position="198"/>
    </location>
</feature>
<dbReference type="InterPro" id="IPR011701">
    <property type="entry name" value="MFS"/>
</dbReference>
<evidence type="ECO:0000256" key="3">
    <source>
        <dbReference type="ARBA" id="ARBA00022448"/>
    </source>
</evidence>
<dbReference type="PANTHER" id="PTHR23535:SF2">
    <property type="entry name" value="SUGAR EFFLUX TRANSPORTER A-RELATED"/>
    <property type="match status" value="1"/>
</dbReference>
<name>A0A557P201_9VIBR</name>
<evidence type="ECO:0000259" key="10">
    <source>
        <dbReference type="PROSITE" id="PS50850"/>
    </source>
</evidence>